<keyword evidence="6" id="KW-0808">Transferase</keyword>
<dbReference type="PROSITE" id="PS50885">
    <property type="entry name" value="HAMP"/>
    <property type="match status" value="1"/>
</dbReference>
<dbReference type="InterPro" id="IPR036097">
    <property type="entry name" value="HisK_dim/P_sf"/>
</dbReference>
<dbReference type="GO" id="GO:0000155">
    <property type="term" value="F:phosphorelay sensor kinase activity"/>
    <property type="evidence" value="ECO:0007669"/>
    <property type="project" value="InterPro"/>
</dbReference>
<keyword evidence="4" id="KW-1003">Cell membrane</keyword>
<evidence type="ECO:0000256" key="2">
    <source>
        <dbReference type="ARBA" id="ARBA00004651"/>
    </source>
</evidence>
<evidence type="ECO:0000256" key="3">
    <source>
        <dbReference type="ARBA" id="ARBA00012438"/>
    </source>
</evidence>
<evidence type="ECO:0000259" key="13">
    <source>
        <dbReference type="PROSITE" id="PS50109"/>
    </source>
</evidence>
<dbReference type="GO" id="GO:0005524">
    <property type="term" value="F:ATP binding"/>
    <property type="evidence" value="ECO:0007669"/>
    <property type="project" value="UniProtKB-KW"/>
</dbReference>
<dbReference type="PANTHER" id="PTHR43065:SF34">
    <property type="entry name" value="SPORULATION KINASE A"/>
    <property type="match status" value="1"/>
</dbReference>
<evidence type="ECO:0000256" key="12">
    <source>
        <dbReference type="SAM" id="Phobius"/>
    </source>
</evidence>
<keyword evidence="9" id="KW-0067">ATP-binding</keyword>
<evidence type="ECO:0000259" key="15">
    <source>
        <dbReference type="PROSITE" id="PS50113"/>
    </source>
</evidence>
<comment type="subcellular location">
    <subcellularLocation>
        <location evidence="2">Cell membrane</location>
        <topology evidence="2">Multi-pass membrane protein</topology>
    </subcellularLocation>
</comment>
<dbReference type="InterPro" id="IPR036890">
    <property type="entry name" value="HATPase_C_sf"/>
</dbReference>
<evidence type="ECO:0000256" key="8">
    <source>
        <dbReference type="ARBA" id="ARBA00022777"/>
    </source>
</evidence>
<evidence type="ECO:0000256" key="9">
    <source>
        <dbReference type="ARBA" id="ARBA00022840"/>
    </source>
</evidence>
<keyword evidence="18" id="KW-1185">Reference proteome</keyword>
<dbReference type="SMART" id="SM00304">
    <property type="entry name" value="HAMP"/>
    <property type="match status" value="1"/>
</dbReference>
<dbReference type="PROSITE" id="PS50109">
    <property type="entry name" value="HIS_KIN"/>
    <property type="match status" value="1"/>
</dbReference>
<keyword evidence="7" id="KW-0547">Nucleotide-binding</keyword>
<dbReference type="Proteomes" id="UP000005387">
    <property type="component" value="Unassembled WGS sequence"/>
</dbReference>
<dbReference type="PANTHER" id="PTHR43065">
    <property type="entry name" value="SENSOR HISTIDINE KINASE"/>
    <property type="match status" value="1"/>
</dbReference>
<dbReference type="RefSeq" id="WP_006038075.1">
    <property type="nucleotide sequence ID" value="NZ_AEDD01000005.1"/>
</dbReference>
<keyword evidence="8 17" id="KW-0418">Kinase</keyword>
<evidence type="ECO:0000259" key="14">
    <source>
        <dbReference type="PROSITE" id="PS50112"/>
    </source>
</evidence>
<evidence type="ECO:0000256" key="4">
    <source>
        <dbReference type="ARBA" id="ARBA00022475"/>
    </source>
</evidence>
<dbReference type="Pfam" id="PF08448">
    <property type="entry name" value="PAS_4"/>
    <property type="match status" value="1"/>
</dbReference>
<evidence type="ECO:0000256" key="10">
    <source>
        <dbReference type="ARBA" id="ARBA00023012"/>
    </source>
</evidence>
<dbReference type="Gene3D" id="1.10.287.130">
    <property type="match status" value="1"/>
</dbReference>
<dbReference type="STRING" id="717606.PaecuDRAFT_2072"/>
<evidence type="ECO:0000256" key="5">
    <source>
        <dbReference type="ARBA" id="ARBA00022553"/>
    </source>
</evidence>
<name>E0I8U1_9BACL</name>
<sequence length="607" mass="67854">MSVKQKLTLVIAGIIFVLLAANLMHQWTMSNTILERQAGLYLTDVTHKLADGRSLAESMNDRSTGNGFVVEGVMEMSAFKMVDHQPLLKYGTYELGDLSQELESIQQAEQGEASIKDIRLGDGIHALIRYARIDDQPVPLVVRVVLNLEYVDRLVHQQVREELIVSVILLVVLTSIAYWLLGRFFRPLDTIIWKVQKVAHGQFDDMIKVKSRDEFGQLALQMNNMSKNINIYMGKLKHAFEENRSMKDYLESFINHTTDAIHVVDLDGQISSINRAFTQMFGYEEHEAIGHKLSLVPPQWMTEEKKAIDAVLSGKLQPPLETMRETKSGEWISVSVTSSPIHDSNGAVRAIASITRDMTSRNKMEELLRRSEKLTTVGQLAAGVAHEIRNPLTTLRGFLQLQQQTNKLNIRHVDMMLGELDRINLIVSEFLILAKPQATKYEVKDVRFVLGDVMSLLDSQAHLCGIVFDSHFSSETCYIACEENQLKQVFINLLKNAMEAMPKGGVIHISIEKSKWGESIITITDEGCGIPDEMIPQLGDPFVTGKEAGTGLGIMVSQRIIQSHRGTMDIVSQVDVGTSVTITLPGNVAEEELAELPGEQDPVHSIL</sequence>
<dbReference type="NCBIfam" id="TIGR00229">
    <property type="entry name" value="sensory_box"/>
    <property type="match status" value="1"/>
</dbReference>
<dbReference type="Pfam" id="PF00512">
    <property type="entry name" value="HisKA"/>
    <property type="match status" value="1"/>
</dbReference>
<dbReference type="CDD" id="cd00082">
    <property type="entry name" value="HisKA"/>
    <property type="match status" value="1"/>
</dbReference>
<evidence type="ECO:0000313" key="18">
    <source>
        <dbReference type="Proteomes" id="UP000005387"/>
    </source>
</evidence>
<dbReference type="Gene3D" id="3.30.450.20">
    <property type="entry name" value="PAS domain"/>
    <property type="match status" value="1"/>
</dbReference>
<reference evidence="17 18" key="1">
    <citation type="submission" date="2010-07" db="EMBL/GenBank/DDBJ databases">
        <title>The draft genome of Paenibacillus curdlanolyticus YK9.</title>
        <authorList>
            <consortium name="US DOE Joint Genome Institute (JGI-PGF)"/>
            <person name="Lucas S."/>
            <person name="Copeland A."/>
            <person name="Lapidus A."/>
            <person name="Cheng J.-F."/>
            <person name="Bruce D."/>
            <person name="Goodwin L."/>
            <person name="Pitluck S."/>
            <person name="Land M.L."/>
            <person name="Hauser L."/>
            <person name="Chang Y.-J."/>
            <person name="Jeffries C."/>
            <person name="Anderson I.J."/>
            <person name="Johnson E."/>
            <person name="Loganathan U."/>
            <person name="Mulhopadhyay B."/>
            <person name="Kyrpides N."/>
            <person name="Woyke T.J."/>
        </authorList>
    </citation>
    <scope>NUCLEOTIDE SEQUENCE [LARGE SCALE GENOMIC DNA]</scope>
    <source>
        <strain evidence="17 18">YK9</strain>
    </source>
</reference>
<feature type="domain" description="HAMP" evidence="16">
    <location>
        <begin position="182"/>
        <end position="234"/>
    </location>
</feature>
<dbReference type="Gene3D" id="6.10.340.10">
    <property type="match status" value="1"/>
</dbReference>
<dbReference type="InterPro" id="IPR004358">
    <property type="entry name" value="Sig_transdc_His_kin-like_C"/>
</dbReference>
<keyword evidence="12" id="KW-0812">Transmembrane</keyword>
<accession>E0I8U1</accession>
<dbReference type="SMART" id="SM00387">
    <property type="entry name" value="HATPase_c"/>
    <property type="match status" value="1"/>
</dbReference>
<dbReference type="AlphaFoldDB" id="E0I8U1"/>
<protein>
    <recommendedName>
        <fullName evidence="3">histidine kinase</fullName>
        <ecNumber evidence="3">2.7.13.3</ecNumber>
    </recommendedName>
</protein>
<dbReference type="SUPFAM" id="SSF47384">
    <property type="entry name" value="Homodimeric domain of signal transducing histidine kinase"/>
    <property type="match status" value="1"/>
</dbReference>
<evidence type="ECO:0000256" key="11">
    <source>
        <dbReference type="ARBA" id="ARBA00023136"/>
    </source>
</evidence>
<feature type="domain" description="PAS" evidence="14">
    <location>
        <begin position="246"/>
        <end position="315"/>
    </location>
</feature>
<dbReference type="InterPro" id="IPR000700">
    <property type="entry name" value="PAS-assoc_C"/>
</dbReference>
<dbReference type="SUPFAM" id="SSF55785">
    <property type="entry name" value="PYP-like sensor domain (PAS domain)"/>
    <property type="match status" value="1"/>
</dbReference>
<evidence type="ECO:0000259" key="16">
    <source>
        <dbReference type="PROSITE" id="PS50885"/>
    </source>
</evidence>
<comment type="catalytic activity">
    <reaction evidence="1">
        <text>ATP + protein L-histidine = ADP + protein N-phospho-L-histidine.</text>
        <dbReference type="EC" id="2.7.13.3"/>
    </reaction>
</comment>
<dbReference type="EMBL" id="AEDD01000005">
    <property type="protein sequence ID" value="EFM10825.1"/>
    <property type="molecule type" value="Genomic_DNA"/>
</dbReference>
<feature type="domain" description="Histidine kinase" evidence="13">
    <location>
        <begin position="383"/>
        <end position="588"/>
    </location>
</feature>
<dbReference type="InterPro" id="IPR003660">
    <property type="entry name" value="HAMP_dom"/>
</dbReference>
<keyword evidence="12" id="KW-1133">Transmembrane helix</keyword>
<dbReference type="SUPFAM" id="SSF158472">
    <property type="entry name" value="HAMP domain-like"/>
    <property type="match status" value="1"/>
</dbReference>
<dbReference type="SMART" id="SM00091">
    <property type="entry name" value="PAS"/>
    <property type="match status" value="1"/>
</dbReference>
<dbReference type="InterPro" id="IPR035965">
    <property type="entry name" value="PAS-like_dom_sf"/>
</dbReference>
<dbReference type="Pfam" id="PF00672">
    <property type="entry name" value="HAMP"/>
    <property type="match status" value="1"/>
</dbReference>
<keyword evidence="10" id="KW-0902">Two-component regulatory system</keyword>
<evidence type="ECO:0000313" key="17">
    <source>
        <dbReference type="EMBL" id="EFM10825.1"/>
    </source>
</evidence>
<dbReference type="PRINTS" id="PR00344">
    <property type="entry name" value="BCTRLSENSOR"/>
</dbReference>
<evidence type="ECO:0000256" key="6">
    <source>
        <dbReference type="ARBA" id="ARBA00022679"/>
    </source>
</evidence>
<evidence type="ECO:0000256" key="1">
    <source>
        <dbReference type="ARBA" id="ARBA00000085"/>
    </source>
</evidence>
<dbReference type="InterPro" id="IPR013656">
    <property type="entry name" value="PAS_4"/>
</dbReference>
<organism evidence="17 18">
    <name type="scientific">Paenibacillus curdlanolyticus YK9</name>
    <dbReference type="NCBI Taxonomy" id="717606"/>
    <lineage>
        <taxon>Bacteria</taxon>
        <taxon>Bacillati</taxon>
        <taxon>Bacillota</taxon>
        <taxon>Bacilli</taxon>
        <taxon>Bacillales</taxon>
        <taxon>Paenibacillaceae</taxon>
        <taxon>Paenibacillus</taxon>
    </lineage>
</organism>
<dbReference type="EC" id="2.7.13.3" evidence="3"/>
<dbReference type="PROSITE" id="PS50112">
    <property type="entry name" value="PAS"/>
    <property type="match status" value="1"/>
</dbReference>
<dbReference type="InterPro" id="IPR005467">
    <property type="entry name" value="His_kinase_dom"/>
</dbReference>
<dbReference type="SMART" id="SM00388">
    <property type="entry name" value="HisKA"/>
    <property type="match status" value="1"/>
</dbReference>
<dbReference type="InterPro" id="IPR003661">
    <property type="entry name" value="HisK_dim/P_dom"/>
</dbReference>
<feature type="transmembrane region" description="Helical" evidence="12">
    <location>
        <begin position="6"/>
        <end position="24"/>
    </location>
</feature>
<proteinExistence type="predicted"/>
<gene>
    <name evidence="17" type="ORF">PaecuDRAFT_2072</name>
</gene>
<dbReference type="SUPFAM" id="SSF55874">
    <property type="entry name" value="ATPase domain of HSP90 chaperone/DNA topoisomerase II/histidine kinase"/>
    <property type="match status" value="1"/>
</dbReference>
<dbReference type="PROSITE" id="PS50113">
    <property type="entry name" value="PAC"/>
    <property type="match status" value="1"/>
</dbReference>
<dbReference type="GO" id="GO:0005886">
    <property type="term" value="C:plasma membrane"/>
    <property type="evidence" value="ECO:0007669"/>
    <property type="project" value="UniProtKB-SubCell"/>
</dbReference>
<dbReference type="CDD" id="cd06225">
    <property type="entry name" value="HAMP"/>
    <property type="match status" value="1"/>
</dbReference>
<dbReference type="eggNOG" id="COG5000">
    <property type="taxonomic scope" value="Bacteria"/>
</dbReference>
<dbReference type="InterPro" id="IPR003594">
    <property type="entry name" value="HATPase_dom"/>
</dbReference>
<keyword evidence="5" id="KW-0597">Phosphoprotein</keyword>
<feature type="domain" description="PAC" evidence="15">
    <location>
        <begin position="318"/>
        <end position="370"/>
    </location>
</feature>
<dbReference type="Pfam" id="PF02518">
    <property type="entry name" value="HATPase_c"/>
    <property type="match status" value="1"/>
</dbReference>
<keyword evidence="11 12" id="KW-0472">Membrane</keyword>
<evidence type="ECO:0000256" key="7">
    <source>
        <dbReference type="ARBA" id="ARBA00022741"/>
    </source>
</evidence>
<dbReference type="CDD" id="cd00130">
    <property type="entry name" value="PAS"/>
    <property type="match status" value="1"/>
</dbReference>
<dbReference type="InterPro" id="IPR000014">
    <property type="entry name" value="PAS"/>
</dbReference>
<dbReference type="Gene3D" id="3.30.565.10">
    <property type="entry name" value="Histidine kinase-like ATPase, C-terminal domain"/>
    <property type="match status" value="1"/>
</dbReference>